<organism evidence="1">
    <name type="scientific">Lepeophtheirus salmonis</name>
    <name type="common">Salmon louse</name>
    <name type="synonym">Caligus salmonis</name>
    <dbReference type="NCBI Taxonomy" id="72036"/>
    <lineage>
        <taxon>Eukaryota</taxon>
        <taxon>Metazoa</taxon>
        <taxon>Ecdysozoa</taxon>
        <taxon>Arthropoda</taxon>
        <taxon>Crustacea</taxon>
        <taxon>Multicrustacea</taxon>
        <taxon>Hexanauplia</taxon>
        <taxon>Copepoda</taxon>
        <taxon>Siphonostomatoida</taxon>
        <taxon>Caligidae</taxon>
        <taxon>Lepeophtheirus</taxon>
    </lineage>
</organism>
<reference evidence="1" key="1">
    <citation type="submission" date="2014-05" db="EMBL/GenBank/DDBJ databases">
        <authorList>
            <person name="Chronopoulou M."/>
        </authorList>
    </citation>
    <scope>NUCLEOTIDE SEQUENCE</scope>
    <source>
        <tissue evidence="1">Whole organism</tissue>
    </source>
</reference>
<sequence length="48" mass="5480">MTLAVFHEFPLMIKDEKSEGLSRDPGLTCVKITRQKGNKLIFILNKDC</sequence>
<dbReference type="AlphaFoldDB" id="A0A0K2TZ60"/>
<protein>
    <submittedName>
        <fullName evidence="1">Uncharacterized protein</fullName>
    </submittedName>
</protein>
<dbReference type="EMBL" id="HACA01013922">
    <property type="protein sequence ID" value="CDW31283.1"/>
    <property type="molecule type" value="Transcribed_RNA"/>
</dbReference>
<name>A0A0K2TZ60_LEPSM</name>
<proteinExistence type="predicted"/>
<evidence type="ECO:0000313" key="1">
    <source>
        <dbReference type="EMBL" id="CDW31283.1"/>
    </source>
</evidence>
<accession>A0A0K2TZ60</accession>